<reference evidence="1 2" key="1">
    <citation type="journal article" date="2010" name="Cell">
        <title>The genome of Naegleria gruberi illuminates early eukaryotic versatility.</title>
        <authorList>
            <person name="Fritz-Laylin L.K."/>
            <person name="Prochnik S.E."/>
            <person name="Ginger M.L."/>
            <person name="Dacks J.B."/>
            <person name="Carpenter M.L."/>
            <person name="Field M.C."/>
            <person name="Kuo A."/>
            <person name="Paredez A."/>
            <person name="Chapman J."/>
            <person name="Pham J."/>
            <person name="Shu S."/>
            <person name="Neupane R."/>
            <person name="Cipriano M."/>
            <person name="Mancuso J."/>
            <person name="Tu H."/>
            <person name="Salamov A."/>
            <person name="Lindquist E."/>
            <person name="Shapiro H."/>
            <person name="Lucas S."/>
            <person name="Grigoriev I.V."/>
            <person name="Cande W.Z."/>
            <person name="Fulton C."/>
            <person name="Rokhsar D.S."/>
            <person name="Dawson S.C."/>
        </authorList>
    </citation>
    <scope>NUCLEOTIDE SEQUENCE [LARGE SCALE GENOMIC DNA]</scope>
    <source>
        <strain evidence="1 2">NEG-M</strain>
    </source>
</reference>
<dbReference type="SUPFAM" id="SSF55144">
    <property type="entry name" value="LigT-like"/>
    <property type="match status" value="1"/>
</dbReference>
<organism evidence="2">
    <name type="scientific">Naegleria gruberi</name>
    <name type="common">Amoeba</name>
    <dbReference type="NCBI Taxonomy" id="5762"/>
    <lineage>
        <taxon>Eukaryota</taxon>
        <taxon>Discoba</taxon>
        <taxon>Heterolobosea</taxon>
        <taxon>Tetramitia</taxon>
        <taxon>Eutetramitia</taxon>
        <taxon>Vahlkampfiidae</taxon>
        <taxon>Naegleria</taxon>
    </lineage>
</organism>
<name>D2V680_NAEGR</name>
<dbReference type="eggNOG" id="ENOG502S635">
    <property type="taxonomic scope" value="Eukaryota"/>
</dbReference>
<dbReference type="GeneID" id="8849452"/>
<dbReference type="InParanoid" id="D2V680"/>
<protein>
    <submittedName>
        <fullName evidence="1">Predicted protein</fullName>
    </submittedName>
</protein>
<dbReference type="EMBL" id="GG738853">
    <property type="protein sequence ID" value="EFC47788.1"/>
    <property type="molecule type" value="Genomic_DNA"/>
</dbReference>
<dbReference type="OMA" id="VGEICMI"/>
<dbReference type="OrthoDB" id="10263155at2759"/>
<dbReference type="KEGG" id="ngr:NAEGRDRAFT_64340"/>
<dbReference type="Pfam" id="PF13563">
    <property type="entry name" value="2_5_RNA_ligase2"/>
    <property type="match status" value="1"/>
</dbReference>
<proteinExistence type="predicted"/>
<dbReference type="VEuPathDB" id="AmoebaDB:NAEGRDRAFT_64340"/>
<dbReference type="Gene3D" id="3.90.1140.10">
    <property type="entry name" value="Cyclic phosphodiesterase"/>
    <property type="match status" value="1"/>
</dbReference>
<accession>D2V680</accession>
<dbReference type="RefSeq" id="XP_002680532.1">
    <property type="nucleotide sequence ID" value="XM_002680486.1"/>
</dbReference>
<dbReference type="InterPro" id="IPR009097">
    <property type="entry name" value="Cyclic_Pdiesterase"/>
</dbReference>
<gene>
    <name evidence="1" type="ORF">NAEGRDRAFT_64340</name>
</gene>
<dbReference type="Proteomes" id="UP000006671">
    <property type="component" value="Unassembled WGS sequence"/>
</dbReference>
<evidence type="ECO:0000313" key="2">
    <source>
        <dbReference type="Proteomes" id="UP000006671"/>
    </source>
</evidence>
<dbReference type="AlphaFoldDB" id="D2V680"/>
<dbReference type="PANTHER" id="PTHR37474:SF1">
    <property type="entry name" value="2'-5' RNA LIGASE FAMILY PROTEIN"/>
    <property type="match status" value="1"/>
</dbReference>
<sequence length="218" mass="25311">MGHKPTNKKRMVEVKRPVYDFPLDDFSIFGKVSDEDLKLNSTYALHTALCYIPPESIWDPVQDIRQEIDKGMERWPPHVNLLFPFIPETCFDSALKLLTQELQDFKPFECSFDSISYFEKGSSVLWVNQNETARNNFIELQKRVASLFPYCAKKKNETGEFIPHMTVGYAPKTIVEKVHKQLSEDWKTQTVTVGEICMIYRPDVDTCFKIIHKVPLGK</sequence>
<dbReference type="PANTHER" id="PTHR37474">
    <property type="entry name" value="RNA LIGASE/CYCLIC NUCLEOTIDE PHOSPHODIESTERASE"/>
    <property type="match status" value="1"/>
</dbReference>
<evidence type="ECO:0000313" key="1">
    <source>
        <dbReference type="EMBL" id="EFC47788.1"/>
    </source>
</evidence>
<keyword evidence="2" id="KW-1185">Reference proteome</keyword>